<dbReference type="Gene3D" id="3.40.50.150">
    <property type="entry name" value="Vaccinia Virus protein VP39"/>
    <property type="match status" value="1"/>
</dbReference>
<dbReference type="InterPro" id="IPR008715">
    <property type="entry name" value="SAM-MeTfrase_NodS-like"/>
</dbReference>
<dbReference type="PANTHER" id="PTHR43464">
    <property type="entry name" value="METHYLTRANSFERASE"/>
    <property type="match status" value="1"/>
</dbReference>
<protein>
    <submittedName>
        <fullName evidence="4">NodS family protein</fullName>
    </submittedName>
</protein>
<dbReference type="OrthoDB" id="116799at2"/>
<comment type="caution">
    <text evidence="4">The sequence shown here is derived from an EMBL/GenBank/DDBJ whole genome shotgun (WGS) entry which is preliminary data.</text>
</comment>
<organism evidence="4 5">
    <name type="scientific">Caulobacter zeae</name>
    <dbReference type="NCBI Taxonomy" id="2055137"/>
    <lineage>
        <taxon>Bacteria</taxon>
        <taxon>Pseudomonadati</taxon>
        <taxon>Pseudomonadota</taxon>
        <taxon>Alphaproteobacteria</taxon>
        <taxon>Caulobacterales</taxon>
        <taxon>Caulobacteraceae</taxon>
        <taxon>Caulobacter</taxon>
    </lineage>
</organism>
<evidence type="ECO:0000256" key="2">
    <source>
        <dbReference type="ARBA" id="ARBA00022679"/>
    </source>
</evidence>
<dbReference type="Pfam" id="PF05401">
    <property type="entry name" value="NodS"/>
    <property type="match status" value="1"/>
</dbReference>
<dbReference type="InterPro" id="IPR029063">
    <property type="entry name" value="SAM-dependent_MTases_sf"/>
</dbReference>
<evidence type="ECO:0000313" key="4">
    <source>
        <dbReference type="EMBL" id="PLR28064.1"/>
    </source>
</evidence>
<dbReference type="GO" id="GO:0032259">
    <property type="term" value="P:methylation"/>
    <property type="evidence" value="ECO:0007669"/>
    <property type="project" value="UniProtKB-KW"/>
</dbReference>
<dbReference type="SUPFAM" id="SSF53335">
    <property type="entry name" value="S-adenosyl-L-methionine-dependent methyltransferases"/>
    <property type="match status" value="1"/>
</dbReference>
<keyword evidence="1" id="KW-0489">Methyltransferase</keyword>
<sequence>MRKTRSLEPGYFEGLYAANPDPWGFETSDYEREKYEATLAALGGEQATRGLEVGCSIGVLTRRLAARCDHLLALDVSATALKQARRRCTDLANVQFAQLQIPQDDVAGAFDLIVLSEVAYYWDDADLALAAKAFGAARVPHGRILLVHWLGETDYPKTADEAVETLRAHLGEAISVETAQRNADYRLDLWRWI</sequence>
<name>A0A2N5DPV3_9CAUL</name>
<dbReference type="GO" id="GO:0008757">
    <property type="term" value="F:S-adenosylmethionine-dependent methyltransferase activity"/>
    <property type="evidence" value="ECO:0007669"/>
    <property type="project" value="InterPro"/>
</dbReference>
<dbReference type="RefSeq" id="WP_101717263.1">
    <property type="nucleotide sequence ID" value="NZ_PJRS01000011.1"/>
</dbReference>
<gene>
    <name evidence="4" type="ORF">SGCZBJ_06210</name>
</gene>
<accession>A0A2N5DPV3</accession>
<keyword evidence="2" id="KW-0808">Transferase</keyword>
<dbReference type="GO" id="GO:0009312">
    <property type="term" value="P:oligosaccharide biosynthetic process"/>
    <property type="evidence" value="ECO:0007669"/>
    <property type="project" value="InterPro"/>
</dbReference>
<dbReference type="AlphaFoldDB" id="A0A2N5DPV3"/>
<evidence type="ECO:0000256" key="1">
    <source>
        <dbReference type="ARBA" id="ARBA00022603"/>
    </source>
</evidence>
<proteinExistence type="predicted"/>
<dbReference type="CDD" id="cd02440">
    <property type="entry name" value="AdoMet_MTases"/>
    <property type="match status" value="1"/>
</dbReference>
<keyword evidence="3" id="KW-0949">S-adenosyl-L-methionine</keyword>
<dbReference type="Proteomes" id="UP000234479">
    <property type="component" value="Unassembled WGS sequence"/>
</dbReference>
<dbReference type="EMBL" id="PJRS01000011">
    <property type="protein sequence ID" value="PLR28064.1"/>
    <property type="molecule type" value="Genomic_DNA"/>
</dbReference>
<reference evidence="4 5" key="1">
    <citation type="submission" date="2017-12" db="EMBL/GenBank/DDBJ databases">
        <title>The genome sequence of Caulobacter sp. 410.</title>
        <authorList>
            <person name="Gao J."/>
            <person name="Mao X."/>
            <person name="Sun J."/>
        </authorList>
    </citation>
    <scope>NUCLEOTIDE SEQUENCE [LARGE SCALE GENOMIC DNA]</scope>
    <source>
        <strain evidence="4 5">410</strain>
    </source>
</reference>
<evidence type="ECO:0000313" key="5">
    <source>
        <dbReference type="Proteomes" id="UP000234479"/>
    </source>
</evidence>
<dbReference type="PANTHER" id="PTHR43464:SF19">
    <property type="entry name" value="UBIQUINONE BIOSYNTHESIS O-METHYLTRANSFERASE, MITOCHONDRIAL"/>
    <property type="match status" value="1"/>
</dbReference>
<evidence type="ECO:0000256" key="3">
    <source>
        <dbReference type="ARBA" id="ARBA00022691"/>
    </source>
</evidence>
<keyword evidence="5" id="KW-1185">Reference proteome</keyword>